<keyword evidence="2" id="KW-0597">Phosphoprotein</keyword>
<dbReference type="InterPro" id="IPR000873">
    <property type="entry name" value="AMP-dep_synth/lig_dom"/>
</dbReference>
<evidence type="ECO:0000256" key="2">
    <source>
        <dbReference type="ARBA" id="ARBA00022553"/>
    </source>
</evidence>
<dbReference type="SUPFAM" id="SSF56801">
    <property type="entry name" value="Acetyl-CoA synthetase-like"/>
    <property type="match status" value="1"/>
</dbReference>
<dbReference type="InterPro" id="IPR009081">
    <property type="entry name" value="PP-bd_ACP"/>
</dbReference>
<name>A0A7W9WLF1_9ACTN</name>
<dbReference type="AlphaFoldDB" id="A0A7W9WLF1"/>
<dbReference type="Gene3D" id="3.40.50.1820">
    <property type="entry name" value="alpha/beta hydrolase"/>
    <property type="match status" value="1"/>
</dbReference>
<sequence>MSITDTSTAQAFDLSPLQRAALDAGDRRLTVSVRVPATSATALAEALGAALAAAPVLTADRVSVPGLRVPRQHSAGAPQWTVTADGVRELVRGTLTASVANSWDGPLLTVSCDALFADPASLSLLLADVARRLAGSGSGTESGLDCLDFLTVAQGHSAMMREGELREEEHFWSARRRAADTDSPRLTDVFPGAGGAGAGGATAADRILGPDETALLGALAERSDCDIAEIAHLALDTVAQRLGLGLHAVGLRCDAREVMGVDTLIGPLTQTVATGWEVDLKGTAAAVLPERRAGLAELSEMLGGPALSGETARPVLVFDPVGAPALPDGWYLETWSAPLDGDITLSLHTHGAAWRLHAESATGEGGRRLLDTLLTLWAGVLDDLAHRPAAPLGTLRLLPLAEAAAVAERLGGGKSGPAAATLTDTVLAHLGERPDAPAFRRGELVLTYRDLGARVAALSGALSDVPAHGVVAVLADHGPDLLAAQLAALWRGAAFLPLSTQEPAARLADALEWAQASVVLTGAGAPQVPLPHGCRAVRMEDVPTAPGVLPGEPVPVDGDATGYLLRTSGSTGLPKLVQVSRASLDNYLSAMARTFLADGAMLPVLSSPVFDASFKQTLGVLYRGGCVWLPAADRLDLAAVRAELAAAGAPLTLNCVPSYLSALLDAAAPSEDGDPLRVSRFLLGGEALDEQLVRRVWQRFPQAEIWNLYGPTEATATATAGRLEPGGDIHVGTPIAGAGIVVVDASGEVLPEGVRGEVAIIGPGLAAGYLTGHEGASPFTELRVAGRCFAAYRTGDIGHLDATGTLRLAGRSDSQVKLNGWRIDLREIERVAQRAEGVRDAVAVVDRRAEEPRLRLFVRGEADPDTVSELLRECLPRPMVPESVTVLDRFPTTVSGKVDRKGLLAFASTGAEADPAGYDPQELLVATAWKQLVGRGWPSPEDEFFASGGHSLLLARLVNQLRAQGYDNLSLRQVVRRPTVATIAALMRTGSAVPA</sequence>
<dbReference type="InterPro" id="IPR036736">
    <property type="entry name" value="ACP-like_sf"/>
</dbReference>
<dbReference type="PROSITE" id="PS00012">
    <property type="entry name" value="PHOSPHOPANTETHEINE"/>
    <property type="match status" value="1"/>
</dbReference>
<reference evidence="4 5" key="1">
    <citation type="submission" date="2020-08" db="EMBL/GenBank/DDBJ databases">
        <title>Genomic Encyclopedia of Type Strains, Phase IV (KMG-IV): sequencing the most valuable type-strain genomes for metagenomic binning, comparative biology and taxonomic classification.</title>
        <authorList>
            <person name="Goeker M."/>
        </authorList>
    </citation>
    <scope>NUCLEOTIDE SEQUENCE [LARGE SCALE GENOMIC DNA]</scope>
    <source>
        <strain evidence="4 5">DSM 43350</strain>
    </source>
</reference>
<gene>
    <name evidence="4" type="ORF">HNR57_007602</name>
</gene>
<organism evidence="4 5">
    <name type="scientific">Streptomyces paradoxus</name>
    <dbReference type="NCBI Taxonomy" id="66375"/>
    <lineage>
        <taxon>Bacteria</taxon>
        <taxon>Bacillati</taxon>
        <taxon>Actinomycetota</taxon>
        <taxon>Actinomycetes</taxon>
        <taxon>Kitasatosporales</taxon>
        <taxon>Streptomycetaceae</taxon>
        <taxon>Streptomyces</taxon>
    </lineage>
</organism>
<dbReference type="Pfam" id="PF00550">
    <property type="entry name" value="PP-binding"/>
    <property type="match status" value="1"/>
</dbReference>
<dbReference type="InterPro" id="IPR045851">
    <property type="entry name" value="AMP-bd_C_sf"/>
</dbReference>
<dbReference type="Proteomes" id="UP000591537">
    <property type="component" value="Unassembled WGS sequence"/>
</dbReference>
<dbReference type="GO" id="GO:0005737">
    <property type="term" value="C:cytoplasm"/>
    <property type="evidence" value="ECO:0007669"/>
    <property type="project" value="TreeGrafter"/>
</dbReference>
<dbReference type="InterPro" id="IPR042099">
    <property type="entry name" value="ANL_N_sf"/>
</dbReference>
<dbReference type="EMBL" id="JACHGV010000020">
    <property type="protein sequence ID" value="MBB6081651.1"/>
    <property type="molecule type" value="Genomic_DNA"/>
</dbReference>
<dbReference type="Gene3D" id="3.40.50.12780">
    <property type="entry name" value="N-terminal domain of ligase-like"/>
    <property type="match status" value="1"/>
</dbReference>
<dbReference type="GO" id="GO:0044550">
    <property type="term" value="P:secondary metabolite biosynthetic process"/>
    <property type="evidence" value="ECO:0007669"/>
    <property type="project" value="TreeGrafter"/>
</dbReference>
<dbReference type="PANTHER" id="PTHR45527">
    <property type="entry name" value="NONRIBOSOMAL PEPTIDE SYNTHETASE"/>
    <property type="match status" value="1"/>
</dbReference>
<evidence type="ECO:0000256" key="1">
    <source>
        <dbReference type="ARBA" id="ARBA00022450"/>
    </source>
</evidence>
<comment type="caution">
    <text evidence="4">The sequence shown here is derived from an EMBL/GenBank/DDBJ whole genome shotgun (WGS) entry which is preliminary data.</text>
</comment>
<dbReference type="SUPFAM" id="SSF47336">
    <property type="entry name" value="ACP-like"/>
    <property type="match status" value="1"/>
</dbReference>
<dbReference type="InterPro" id="IPR020845">
    <property type="entry name" value="AMP-binding_CS"/>
</dbReference>
<keyword evidence="1" id="KW-0596">Phosphopantetheine</keyword>
<accession>A0A7W9WLF1</accession>
<evidence type="ECO:0000313" key="5">
    <source>
        <dbReference type="Proteomes" id="UP000591537"/>
    </source>
</evidence>
<feature type="domain" description="Carrier" evidence="3">
    <location>
        <begin position="916"/>
        <end position="991"/>
    </location>
</feature>
<dbReference type="PROSITE" id="PS50075">
    <property type="entry name" value="CARRIER"/>
    <property type="match status" value="1"/>
</dbReference>
<protein>
    <submittedName>
        <fullName evidence="4">Amino acid adenylation domain-containing protein</fullName>
    </submittedName>
</protein>
<dbReference type="GO" id="GO:0043041">
    <property type="term" value="P:amino acid activation for nonribosomal peptide biosynthetic process"/>
    <property type="evidence" value="ECO:0007669"/>
    <property type="project" value="TreeGrafter"/>
</dbReference>
<dbReference type="InterPro" id="IPR006162">
    <property type="entry name" value="Ppantetheine_attach_site"/>
</dbReference>
<evidence type="ECO:0000313" key="4">
    <source>
        <dbReference type="EMBL" id="MBB6081651.1"/>
    </source>
</evidence>
<dbReference type="SUPFAM" id="SSF52777">
    <property type="entry name" value="CoA-dependent acyltransferases"/>
    <property type="match status" value="1"/>
</dbReference>
<evidence type="ECO:0000259" key="3">
    <source>
        <dbReference type="PROSITE" id="PS50075"/>
    </source>
</evidence>
<dbReference type="InterPro" id="IPR029058">
    <property type="entry name" value="AB_hydrolase_fold"/>
</dbReference>
<dbReference type="PANTHER" id="PTHR45527:SF1">
    <property type="entry name" value="FATTY ACID SYNTHASE"/>
    <property type="match status" value="1"/>
</dbReference>
<dbReference type="Gene3D" id="3.30.300.30">
    <property type="match status" value="1"/>
</dbReference>
<keyword evidence="5" id="KW-1185">Reference proteome</keyword>
<dbReference type="PROSITE" id="PS00455">
    <property type="entry name" value="AMP_BINDING"/>
    <property type="match status" value="1"/>
</dbReference>
<dbReference type="Pfam" id="PF00501">
    <property type="entry name" value="AMP-binding"/>
    <property type="match status" value="1"/>
</dbReference>
<proteinExistence type="predicted"/>
<dbReference type="RefSeq" id="WP_184567594.1">
    <property type="nucleotide sequence ID" value="NZ_BAAARS010000019.1"/>
</dbReference>
<dbReference type="Gene3D" id="3.30.559.30">
    <property type="entry name" value="Nonribosomal peptide synthetase, condensation domain"/>
    <property type="match status" value="1"/>
</dbReference>
<dbReference type="GO" id="GO:0031177">
    <property type="term" value="F:phosphopantetheine binding"/>
    <property type="evidence" value="ECO:0007669"/>
    <property type="project" value="TreeGrafter"/>
</dbReference>